<dbReference type="InterPro" id="IPR006860">
    <property type="entry name" value="FecR"/>
</dbReference>
<keyword evidence="1 4" id="KW-0812">Transmembrane</keyword>
<evidence type="ECO:0000313" key="4">
    <source>
        <dbReference type="EMBL" id="ACE84999.1"/>
    </source>
</evidence>
<dbReference type="KEGG" id="cja:CJA_1861"/>
<dbReference type="RefSeq" id="WP_012487478.1">
    <property type="nucleotide sequence ID" value="NC_010995.1"/>
</dbReference>
<evidence type="ECO:0000259" key="3">
    <source>
        <dbReference type="Pfam" id="PF16220"/>
    </source>
</evidence>
<proteinExistence type="predicted"/>
<name>B3PGL0_CELJU</name>
<dbReference type="Gene3D" id="3.55.50.30">
    <property type="match status" value="1"/>
</dbReference>
<dbReference type="HOGENOM" id="CLU_050192_0_1_6"/>
<dbReference type="Proteomes" id="UP000001036">
    <property type="component" value="Chromosome"/>
</dbReference>
<feature type="domain" description="FecR N-terminal" evidence="3">
    <location>
        <begin position="19"/>
        <end position="60"/>
    </location>
</feature>
<dbReference type="PIRSF" id="PIRSF018266">
    <property type="entry name" value="FecR"/>
    <property type="match status" value="1"/>
</dbReference>
<dbReference type="OrthoDB" id="9771237at2"/>
<reference evidence="4 5" key="1">
    <citation type="journal article" date="2008" name="J. Bacteriol.">
        <title>Insights into plant cell wall degradation from the genome sequence of the soil bacterium Cellvibrio japonicus.</title>
        <authorList>
            <person name="Deboy R.T."/>
            <person name="Mongodin E.F."/>
            <person name="Fouts D.E."/>
            <person name="Tailford L.E."/>
            <person name="Khouri H."/>
            <person name="Emerson J.B."/>
            <person name="Mohamoud Y."/>
            <person name="Watkins K."/>
            <person name="Henrissat B."/>
            <person name="Gilbert H.J."/>
            <person name="Nelson K.E."/>
        </authorList>
    </citation>
    <scope>NUCLEOTIDE SEQUENCE [LARGE SCALE GENOMIC DNA]</scope>
    <source>
        <strain evidence="4 5">Ueda107</strain>
    </source>
</reference>
<feature type="transmembrane region" description="Helical" evidence="1">
    <location>
        <begin position="103"/>
        <end position="122"/>
    </location>
</feature>
<evidence type="ECO:0000256" key="1">
    <source>
        <dbReference type="SAM" id="Phobius"/>
    </source>
</evidence>
<dbReference type="InterPro" id="IPR032623">
    <property type="entry name" value="FecR_N"/>
</dbReference>
<dbReference type="STRING" id="498211.CJA_1861"/>
<gene>
    <name evidence="4" type="ordered locus">CJA_1861</name>
</gene>
<evidence type="ECO:0000259" key="2">
    <source>
        <dbReference type="Pfam" id="PF04773"/>
    </source>
</evidence>
<dbReference type="Pfam" id="PF04773">
    <property type="entry name" value="FecR"/>
    <property type="match status" value="1"/>
</dbReference>
<sequence length="340" mass="37795">MKKQTDIPSADNNVDAIVRAAADWCMLIHSDECSPADQVAFNQWLKQDPAHEQAYNKIRQVWGLSEQLTPTISSPWAQANTSPKTTQPLPIAAKTPYWPWQSIAWAVSLASILLVTLGYLGWTLNCVPNEYHRYSTEQARSHVILPDGTRVEMNLNTQISYANYRDRRHVSINGNGEAFFNVSHNTKHPFKISAANGTITVTGTAFNVWKYGKDVAVTVTEGSVIVQNGKDTVHLTPGMKAEYTAKYSLKVSFGDLDQALAWQSGKLILDDQPLAKAIPQIARYLDESIILTDATVANLRIGGIYNTENLDDLITALPQILPLSIKKRFWSGIEISSYPH</sequence>
<dbReference type="PANTHER" id="PTHR30273">
    <property type="entry name" value="PERIPLASMIC SIGNAL SENSOR AND SIGMA FACTOR ACTIVATOR FECR-RELATED"/>
    <property type="match status" value="1"/>
</dbReference>
<dbReference type="eggNOG" id="COG3712">
    <property type="taxonomic scope" value="Bacteria"/>
</dbReference>
<dbReference type="InterPro" id="IPR012373">
    <property type="entry name" value="Ferrdict_sens_TM"/>
</dbReference>
<accession>B3PGL0</accession>
<feature type="domain" description="FecR protein" evidence="2">
    <location>
        <begin position="133"/>
        <end position="224"/>
    </location>
</feature>
<evidence type="ECO:0000313" key="5">
    <source>
        <dbReference type="Proteomes" id="UP000001036"/>
    </source>
</evidence>
<protein>
    <submittedName>
        <fullName evidence="4">Probable transmembrane sensor</fullName>
    </submittedName>
</protein>
<keyword evidence="1" id="KW-0472">Membrane</keyword>
<dbReference type="Gene3D" id="2.60.120.1440">
    <property type="match status" value="1"/>
</dbReference>
<dbReference type="AlphaFoldDB" id="B3PGL0"/>
<keyword evidence="5" id="KW-1185">Reference proteome</keyword>
<keyword evidence="1" id="KW-1133">Transmembrane helix</keyword>
<dbReference type="EMBL" id="CP000934">
    <property type="protein sequence ID" value="ACE84999.1"/>
    <property type="molecule type" value="Genomic_DNA"/>
</dbReference>
<dbReference type="PANTHER" id="PTHR30273:SF2">
    <property type="entry name" value="PROTEIN FECR"/>
    <property type="match status" value="1"/>
</dbReference>
<organism evidence="4 5">
    <name type="scientific">Cellvibrio japonicus (strain Ueda107)</name>
    <name type="common">Pseudomonas fluorescens subsp. cellulosa</name>
    <dbReference type="NCBI Taxonomy" id="498211"/>
    <lineage>
        <taxon>Bacteria</taxon>
        <taxon>Pseudomonadati</taxon>
        <taxon>Pseudomonadota</taxon>
        <taxon>Gammaproteobacteria</taxon>
        <taxon>Cellvibrionales</taxon>
        <taxon>Cellvibrionaceae</taxon>
        <taxon>Cellvibrio</taxon>
    </lineage>
</organism>
<dbReference type="GO" id="GO:0016989">
    <property type="term" value="F:sigma factor antagonist activity"/>
    <property type="evidence" value="ECO:0007669"/>
    <property type="project" value="TreeGrafter"/>
</dbReference>
<dbReference type="Pfam" id="PF16220">
    <property type="entry name" value="DUF4880"/>
    <property type="match status" value="1"/>
</dbReference>